<keyword evidence="2" id="KW-1185">Reference proteome</keyword>
<dbReference type="Proteomes" id="UP000663879">
    <property type="component" value="Unassembled WGS sequence"/>
</dbReference>
<evidence type="ECO:0000313" key="2">
    <source>
        <dbReference type="Proteomes" id="UP000663879"/>
    </source>
</evidence>
<gene>
    <name evidence="1" type="ORF">OXX778_LOCUS18333</name>
</gene>
<evidence type="ECO:0000313" key="1">
    <source>
        <dbReference type="EMBL" id="CAF1040667.1"/>
    </source>
</evidence>
<comment type="caution">
    <text evidence="1">The sequence shown here is derived from an EMBL/GenBank/DDBJ whole genome shotgun (WGS) entry which is preliminary data.</text>
</comment>
<dbReference type="EMBL" id="CAJNOC010005034">
    <property type="protein sequence ID" value="CAF1040667.1"/>
    <property type="molecule type" value="Genomic_DNA"/>
</dbReference>
<accession>A0A814JQ03</accession>
<reference evidence="1" key="1">
    <citation type="submission" date="2021-02" db="EMBL/GenBank/DDBJ databases">
        <authorList>
            <person name="Nowell W R."/>
        </authorList>
    </citation>
    <scope>NUCLEOTIDE SEQUENCE</scope>
    <source>
        <strain evidence="1">Ploen Becks lab</strain>
    </source>
</reference>
<organism evidence="1 2">
    <name type="scientific">Brachionus calyciflorus</name>
    <dbReference type="NCBI Taxonomy" id="104777"/>
    <lineage>
        <taxon>Eukaryota</taxon>
        <taxon>Metazoa</taxon>
        <taxon>Spiralia</taxon>
        <taxon>Gnathifera</taxon>
        <taxon>Rotifera</taxon>
        <taxon>Eurotatoria</taxon>
        <taxon>Monogononta</taxon>
        <taxon>Pseudotrocha</taxon>
        <taxon>Ploima</taxon>
        <taxon>Brachionidae</taxon>
        <taxon>Brachionus</taxon>
    </lineage>
</organism>
<sequence>MNILNEAVDQLMSEFLEIFQQIDNENMSYFHDNNFNFNLNSVPQTYNQIGGNLNHYITQTKRTHNHNFYCNLLTYKIGFSPILSSFGAAIDDVKYAFENLTNQFSSQMGEYDKIRIVLYHDSLERPISIPFLKKTDLSS</sequence>
<protein>
    <submittedName>
        <fullName evidence="1">Uncharacterized protein</fullName>
    </submittedName>
</protein>
<proteinExistence type="predicted"/>
<name>A0A814JQ03_9BILA</name>
<dbReference type="AlphaFoldDB" id="A0A814JQ03"/>